<dbReference type="Proteomes" id="UP001515683">
    <property type="component" value="Unassembled WGS sequence"/>
</dbReference>
<dbReference type="Gene3D" id="2.60.120.10">
    <property type="entry name" value="Jelly Rolls"/>
    <property type="match status" value="2"/>
</dbReference>
<sequence length="235" mass="25693">MAEIVRAHGGQLFEYGPLTVRRLRPESGFTPITRIDLISMKTGAIIEEHPQVNDEILSYVWRGSVVDQHTGGERYTLSAKRTLLINAASEIRHTESAPLYQAEMLQAVIRPSLAEGTSRVQMLERNESTAENQWTLLAGPESSNAPLVLRQDVAIYDIKLGRGETVSVPEAKGLNSWLVVLEGVVNVDGSRLHKADTLSSHTPLNSVTAERDALMVLFIVDDAAPVVASGSWNGQ</sequence>
<reference evidence="2 3" key="1">
    <citation type="journal article" date="2019" name="bioRxiv">
        <title>Bacteria contribute to plant secondary compound degradation in a generalist herbivore system.</title>
        <authorList>
            <person name="Francoeur C.B."/>
            <person name="Khadempour L."/>
            <person name="Moreira-Soto R.D."/>
            <person name="Gotting K."/>
            <person name="Book A.J."/>
            <person name="Pinto-Tomas A.A."/>
            <person name="Keefover-Ring K."/>
            <person name="Currie C.R."/>
        </authorList>
    </citation>
    <scope>NUCLEOTIDE SEQUENCE [LARGE SCALE GENOMIC DNA]</scope>
    <source>
        <strain evidence="2">Acro-835</strain>
    </source>
</reference>
<evidence type="ECO:0000313" key="3">
    <source>
        <dbReference type="Proteomes" id="UP001515683"/>
    </source>
</evidence>
<dbReference type="RefSeq" id="WP_167017281.1">
    <property type="nucleotide sequence ID" value="NZ_VWXF01000010.1"/>
</dbReference>
<dbReference type="Pfam" id="PF17954">
    <property type="entry name" value="Pirin_C_2"/>
    <property type="match status" value="1"/>
</dbReference>
<dbReference type="InterPro" id="IPR041602">
    <property type="entry name" value="Quercetinase_C"/>
</dbReference>
<dbReference type="InterPro" id="IPR011051">
    <property type="entry name" value="RmlC_Cupin_sf"/>
</dbReference>
<keyword evidence="3" id="KW-1185">Reference proteome</keyword>
<dbReference type="InterPro" id="IPR012093">
    <property type="entry name" value="Pirin"/>
</dbReference>
<dbReference type="PANTHER" id="PTHR43212:SF3">
    <property type="entry name" value="QUERCETIN 2,3-DIOXYGENASE"/>
    <property type="match status" value="1"/>
</dbReference>
<dbReference type="PANTHER" id="PTHR43212">
    <property type="entry name" value="QUERCETIN 2,3-DIOXYGENASE"/>
    <property type="match status" value="1"/>
</dbReference>
<accession>A0ABX0RHZ4</accession>
<dbReference type="InterPro" id="IPR014710">
    <property type="entry name" value="RmlC-like_jellyroll"/>
</dbReference>
<gene>
    <name evidence="2" type="ORF">F3J40_19470</name>
</gene>
<name>A0ABX0RHZ4_9GAMM</name>
<protein>
    <recommendedName>
        <fullName evidence="1">Quercetin 2,3-dioxygenase C-terminal cupin domain-containing protein</fullName>
    </recommendedName>
</protein>
<feature type="domain" description="Quercetin 2,3-dioxygenase C-terminal cupin" evidence="1">
    <location>
        <begin position="136"/>
        <end position="218"/>
    </location>
</feature>
<organism evidence="2 3">
    <name type="scientific">Candidatus Pantoea multigeneris</name>
    <dbReference type="NCBI Taxonomy" id="2608357"/>
    <lineage>
        <taxon>Bacteria</taxon>
        <taxon>Pseudomonadati</taxon>
        <taxon>Pseudomonadota</taxon>
        <taxon>Gammaproteobacteria</taxon>
        <taxon>Enterobacterales</taxon>
        <taxon>Erwiniaceae</taxon>
        <taxon>Pantoea</taxon>
    </lineage>
</organism>
<proteinExistence type="predicted"/>
<evidence type="ECO:0000313" key="2">
    <source>
        <dbReference type="EMBL" id="NIF23763.1"/>
    </source>
</evidence>
<evidence type="ECO:0000259" key="1">
    <source>
        <dbReference type="Pfam" id="PF17954"/>
    </source>
</evidence>
<dbReference type="SUPFAM" id="SSF51182">
    <property type="entry name" value="RmlC-like cupins"/>
    <property type="match status" value="1"/>
</dbReference>
<dbReference type="EMBL" id="VWXF01000010">
    <property type="protein sequence ID" value="NIF23763.1"/>
    <property type="molecule type" value="Genomic_DNA"/>
</dbReference>
<comment type="caution">
    <text evidence="2">The sequence shown here is derived from an EMBL/GenBank/DDBJ whole genome shotgun (WGS) entry which is preliminary data.</text>
</comment>